<evidence type="ECO:0008006" key="5">
    <source>
        <dbReference type="Google" id="ProtNLM"/>
    </source>
</evidence>
<dbReference type="InterPro" id="IPR036047">
    <property type="entry name" value="F-box-like_dom_sf"/>
</dbReference>
<dbReference type="Gene3D" id="3.80.10.10">
    <property type="entry name" value="Ribonuclease Inhibitor"/>
    <property type="match status" value="1"/>
</dbReference>
<evidence type="ECO:0000259" key="2">
    <source>
        <dbReference type="Pfam" id="PF23622"/>
    </source>
</evidence>
<protein>
    <recommendedName>
        <fullName evidence="5">F-box domain-containing protein</fullName>
    </recommendedName>
</protein>
<dbReference type="InterPro" id="IPR001810">
    <property type="entry name" value="F-box_dom"/>
</dbReference>
<feature type="domain" description="At1g61320/AtMIF1 LRR" evidence="2">
    <location>
        <begin position="174"/>
        <end position="445"/>
    </location>
</feature>
<dbReference type="SUPFAM" id="SSF81383">
    <property type="entry name" value="F-box domain"/>
    <property type="match status" value="1"/>
</dbReference>
<keyword evidence="4" id="KW-1185">Reference proteome</keyword>
<dbReference type="InterPro" id="IPR032675">
    <property type="entry name" value="LRR_dom_sf"/>
</dbReference>
<reference evidence="3" key="1">
    <citation type="submission" date="2024-10" db="EMBL/GenBank/DDBJ databases">
        <authorList>
            <person name="Ryan C."/>
        </authorList>
    </citation>
    <scope>NUCLEOTIDE SEQUENCE [LARGE SCALE GENOMIC DNA]</scope>
</reference>
<evidence type="ECO:0000313" key="4">
    <source>
        <dbReference type="Proteomes" id="UP001497457"/>
    </source>
</evidence>
<proteinExistence type="predicted"/>
<dbReference type="PANTHER" id="PTHR32153">
    <property type="entry name" value="OJ000223_09.16 PROTEIN"/>
    <property type="match status" value="1"/>
</dbReference>
<dbReference type="Pfam" id="PF23622">
    <property type="entry name" value="LRR_At1g61320_AtMIF1"/>
    <property type="match status" value="1"/>
</dbReference>
<dbReference type="Pfam" id="PF00646">
    <property type="entry name" value="F-box"/>
    <property type="match status" value="1"/>
</dbReference>
<evidence type="ECO:0000259" key="1">
    <source>
        <dbReference type="Pfam" id="PF00646"/>
    </source>
</evidence>
<organism evidence="3 4">
    <name type="scientific">Urochloa decumbens</name>
    <dbReference type="NCBI Taxonomy" id="240449"/>
    <lineage>
        <taxon>Eukaryota</taxon>
        <taxon>Viridiplantae</taxon>
        <taxon>Streptophyta</taxon>
        <taxon>Embryophyta</taxon>
        <taxon>Tracheophyta</taxon>
        <taxon>Spermatophyta</taxon>
        <taxon>Magnoliopsida</taxon>
        <taxon>Liliopsida</taxon>
        <taxon>Poales</taxon>
        <taxon>Poaceae</taxon>
        <taxon>PACMAD clade</taxon>
        <taxon>Panicoideae</taxon>
        <taxon>Panicodae</taxon>
        <taxon>Paniceae</taxon>
        <taxon>Melinidinae</taxon>
        <taxon>Urochloa</taxon>
    </lineage>
</organism>
<dbReference type="Gene3D" id="1.20.1280.50">
    <property type="match status" value="1"/>
</dbReference>
<evidence type="ECO:0000313" key="3">
    <source>
        <dbReference type="EMBL" id="CAL5041757.1"/>
    </source>
</evidence>
<dbReference type="Proteomes" id="UP001497457">
    <property type="component" value="Chromosome 34rd"/>
</dbReference>
<dbReference type="AlphaFoldDB" id="A0ABC9DPI6"/>
<dbReference type="InterPro" id="IPR044997">
    <property type="entry name" value="F-box_plant"/>
</dbReference>
<dbReference type="InterPro" id="IPR053781">
    <property type="entry name" value="F-box_AtFBL13-like"/>
</dbReference>
<dbReference type="CDD" id="cd22160">
    <property type="entry name" value="F-box_AtFBL13-like"/>
    <property type="match status" value="1"/>
</dbReference>
<dbReference type="SUPFAM" id="SSF52047">
    <property type="entry name" value="RNI-like"/>
    <property type="match status" value="1"/>
</dbReference>
<gene>
    <name evidence="3" type="ORF">URODEC1_LOCUS86829</name>
</gene>
<accession>A0ABC9DPI6</accession>
<sequence length="459" mass="52851">MAETTTQDDHEQYDRLSNLPDDILVLILNKLDLLQDAVRTTVLSKRWRHLSGFRSEIVLDVLNFNTTDYDDSKYTIDEMVRTNASVVQATKTILQQNCQHIIELLSITFYLRDESVGIVRSVDETMANKKILKAEFTILPEVLVDAVDCTDDDMLACGTRFMTLFDAYPRAFGGLTDLSLYSLRLGESDIPNVLSTCKKLVYLNLENCDAGFGSILQIEHSQLVELIMDLCAFGSVELKWLPNLTYLTCKNWLPSEDQYPLSLGHVPQLSMLNLSNGSTRAQHKTIELSELLGNAIIGKLDLDFQCERIWIQPERPKHVALQNLRVVTLCSIREEYGLMWTLFILEAAPLLNELNMEVSYHLCYSDEEDEYNYNDESTREMYQKAAHLLKWETRHDFKHCNMRNLGIVGFQIEEKFTRYIRRVMQAAVNLERVSLLESRPCLRCECLPSTVHGLNRREI</sequence>
<dbReference type="EMBL" id="OZ075144">
    <property type="protein sequence ID" value="CAL5041757.1"/>
    <property type="molecule type" value="Genomic_DNA"/>
</dbReference>
<name>A0ABC9DPI6_9POAL</name>
<feature type="domain" description="F-box" evidence="1">
    <location>
        <begin position="16"/>
        <end position="50"/>
    </location>
</feature>
<dbReference type="InterPro" id="IPR055357">
    <property type="entry name" value="LRR_At1g61320_AtMIF1"/>
</dbReference>